<comment type="caution">
    <text evidence="1">The sequence shown here is derived from an EMBL/GenBank/DDBJ whole genome shotgun (WGS) entry which is preliminary data.</text>
</comment>
<dbReference type="Proteomes" id="UP000078356">
    <property type="component" value="Unassembled WGS sequence"/>
</dbReference>
<reference evidence="1 2" key="1">
    <citation type="submission" date="2016-04" db="EMBL/GenBank/DDBJ databases">
        <title>Draft Genome Sequences of Staphylococcus capitis Strain H36, S. capitis Strain H65, S. cohnii Strain H62, S. hominis Strain H69, Mycobacterium iranicum Strain H39, Plantibacter sp. Strain H53, Pseudomonas oryzihabitans Strain H72, and Microbacterium sp. Strain H83, isolated from residential settings.</title>
        <authorList>
            <person name="Lymperopoulou D."/>
            <person name="Adams R.I."/>
            <person name="Lindow S."/>
            <person name="Coil D.A."/>
            <person name="Jospin G."/>
            <person name="Eisen J.A."/>
        </authorList>
    </citation>
    <scope>NUCLEOTIDE SEQUENCE [LARGE SCALE GENOMIC DNA]</scope>
    <source>
        <strain evidence="1 2">H72</strain>
    </source>
</reference>
<evidence type="ECO:0000313" key="1">
    <source>
        <dbReference type="EMBL" id="OAN30964.1"/>
    </source>
</evidence>
<dbReference type="SUPFAM" id="SSF56112">
    <property type="entry name" value="Protein kinase-like (PK-like)"/>
    <property type="match status" value="1"/>
</dbReference>
<proteinExistence type="predicted"/>
<dbReference type="EMBL" id="LWCR01000007">
    <property type="protein sequence ID" value="OAN30964.1"/>
    <property type="molecule type" value="Genomic_DNA"/>
</dbReference>
<dbReference type="RefSeq" id="WP_064307359.1">
    <property type="nucleotide sequence ID" value="NZ_LWCR01000007.1"/>
</dbReference>
<name>A0A178LK14_9PSED</name>
<accession>A0A178LK14</accession>
<dbReference type="Pfam" id="PF06293">
    <property type="entry name" value="Kdo"/>
    <property type="match status" value="1"/>
</dbReference>
<organism evidence="1 2">
    <name type="scientific">Pseudomonas oryzihabitans</name>
    <dbReference type="NCBI Taxonomy" id="47885"/>
    <lineage>
        <taxon>Bacteria</taxon>
        <taxon>Pseudomonadati</taxon>
        <taxon>Pseudomonadota</taxon>
        <taxon>Gammaproteobacteria</taxon>
        <taxon>Pseudomonadales</taxon>
        <taxon>Pseudomonadaceae</taxon>
        <taxon>Pseudomonas</taxon>
    </lineage>
</organism>
<sequence length="213" mass="24653">MKPLEHSRYLELRDAAQVVEADHHGDKVLRLTDGSYLKLFRRKRLLTSAALFPYAQRFADNARQLAELGIPCPQVLEVYRAASLQRDLVHYSPLPGATLRQLRTSDEAAALRPALGRFIAELHDSGVYFRSLHLGNVVLTPEGELGLIDIADLRCHARRLPLRLRVRNFHHLLRYGEDRDWLFEPGREPFLRAYAEACRQPLDWRELDRQLQD</sequence>
<dbReference type="AlphaFoldDB" id="A0A178LK14"/>
<dbReference type="InterPro" id="IPR011009">
    <property type="entry name" value="Kinase-like_dom_sf"/>
</dbReference>
<protein>
    <submittedName>
        <fullName evidence="1">Toluene tolerance protein</fullName>
    </submittedName>
</protein>
<dbReference type="OrthoDB" id="8534453at2"/>
<gene>
    <name evidence="1" type="ORF">A4V15_14710</name>
</gene>
<evidence type="ECO:0000313" key="2">
    <source>
        <dbReference type="Proteomes" id="UP000078356"/>
    </source>
</evidence>